<reference evidence="2" key="1">
    <citation type="submission" date="2022-12" db="EMBL/GenBank/DDBJ databases">
        <title>Reference genome sequencing for broad-spectrum identification of bacterial and archaeal isolates by mass spectrometry.</title>
        <authorList>
            <person name="Sekiguchi Y."/>
            <person name="Tourlousse D.M."/>
        </authorList>
    </citation>
    <scope>NUCLEOTIDE SEQUENCE</scope>
    <source>
        <strain evidence="2">10succ1</strain>
    </source>
</reference>
<organism evidence="2 3">
    <name type="scientific">Propionigenium maris DSM 9537</name>
    <dbReference type="NCBI Taxonomy" id="1123000"/>
    <lineage>
        <taxon>Bacteria</taxon>
        <taxon>Fusobacteriati</taxon>
        <taxon>Fusobacteriota</taxon>
        <taxon>Fusobacteriia</taxon>
        <taxon>Fusobacteriales</taxon>
        <taxon>Fusobacteriaceae</taxon>
        <taxon>Propionigenium</taxon>
    </lineage>
</organism>
<sequence>MRAEIIRCKKGFYNLKEDWEALEKEDENLSYFNTFEYNYHWLNNSGIVDDNIYVIVIKDKREAILGIAPLYIKVERKVLSLKTLAFMGWGDYLNIILKSKDVNKTKVFNFILENILSETTLWNRVSLQNISIDTDLARVILKHQNYNKNFKLQVENPKINFWKYKNYNDFSLKNISKSTKNQRNKMKREIEYLFKVEKNHEINRYVEIKDTHTKLQMNMIKNDGRKDRRTLFQIETKGKFLEDLYNSSKNIINFLLLDKENKIIAYDSCYIYNDILYSWNIAHDFKYNKYRPGRVIKHEIMNYCFENNIKSYDFGCGRYPWKFEWTPEMNYVYKLEIWNNSDKKSRLLKSMFKFKEALKCLK</sequence>
<dbReference type="Pfam" id="PF13480">
    <property type="entry name" value="Acetyltransf_6"/>
    <property type="match status" value="1"/>
</dbReference>
<keyword evidence="3" id="KW-1185">Reference proteome</keyword>
<dbReference type="Gene3D" id="3.40.630.30">
    <property type="match status" value="1"/>
</dbReference>
<evidence type="ECO:0000313" key="2">
    <source>
        <dbReference type="EMBL" id="GLI56918.1"/>
    </source>
</evidence>
<feature type="domain" description="BioF2-like acetyltransferase" evidence="1">
    <location>
        <begin position="181"/>
        <end position="322"/>
    </location>
</feature>
<proteinExistence type="predicted"/>
<dbReference type="SUPFAM" id="SSF55729">
    <property type="entry name" value="Acyl-CoA N-acyltransferases (Nat)"/>
    <property type="match status" value="1"/>
</dbReference>
<dbReference type="RefSeq" id="WP_281836320.1">
    <property type="nucleotide sequence ID" value="NZ_BSDY01000011.1"/>
</dbReference>
<gene>
    <name evidence="2" type="ORF">PM10SUCC1_24320</name>
</gene>
<name>A0A9W6GKR4_9FUSO</name>
<evidence type="ECO:0000313" key="3">
    <source>
        <dbReference type="Proteomes" id="UP001144471"/>
    </source>
</evidence>
<dbReference type="InterPro" id="IPR016181">
    <property type="entry name" value="Acyl_CoA_acyltransferase"/>
</dbReference>
<dbReference type="EMBL" id="BSDY01000011">
    <property type="protein sequence ID" value="GLI56918.1"/>
    <property type="molecule type" value="Genomic_DNA"/>
</dbReference>
<comment type="caution">
    <text evidence="2">The sequence shown here is derived from an EMBL/GenBank/DDBJ whole genome shotgun (WGS) entry which is preliminary data.</text>
</comment>
<dbReference type="AlphaFoldDB" id="A0A9W6GKR4"/>
<evidence type="ECO:0000259" key="1">
    <source>
        <dbReference type="Pfam" id="PF13480"/>
    </source>
</evidence>
<protein>
    <recommendedName>
        <fullName evidence="1">BioF2-like acetyltransferase domain-containing protein</fullName>
    </recommendedName>
</protein>
<dbReference type="Proteomes" id="UP001144471">
    <property type="component" value="Unassembled WGS sequence"/>
</dbReference>
<dbReference type="InterPro" id="IPR038740">
    <property type="entry name" value="BioF2-like_GNAT_dom"/>
</dbReference>
<accession>A0A9W6GKR4</accession>